<sequence length="130" mass="14176">MTSTPVGSSPIILHNVMRIHDGQLEEFTAAIHAAVDHVERNGTPLMVQVFLDPENMLAHSIQLHRDSESIERHVDIAAQGIARVMDHCTIQRFDVFGDVSPAVRALLPDESVPGQILPPVSGFLRLAGQA</sequence>
<evidence type="ECO:0000313" key="2">
    <source>
        <dbReference type="Proteomes" id="UP001250214"/>
    </source>
</evidence>
<dbReference type="EMBL" id="JAVLVT010000006">
    <property type="protein sequence ID" value="MDS1271528.1"/>
    <property type="molecule type" value="Genomic_DNA"/>
</dbReference>
<dbReference type="RefSeq" id="WP_310913080.1">
    <property type="nucleotide sequence ID" value="NZ_JAVLVT010000006.1"/>
</dbReference>
<keyword evidence="2" id="KW-1185">Reference proteome</keyword>
<dbReference type="Proteomes" id="UP001250214">
    <property type="component" value="Unassembled WGS sequence"/>
</dbReference>
<comment type="caution">
    <text evidence="1">The sequence shown here is derived from an EMBL/GenBank/DDBJ whole genome shotgun (WGS) entry which is preliminary data.</text>
</comment>
<reference evidence="2" key="1">
    <citation type="submission" date="2023-07" db="EMBL/GenBank/DDBJ databases">
        <title>Novel species in the genus Lipingzhangella isolated from Sambhar Salt Lake.</title>
        <authorList>
            <person name="Jiya N."/>
            <person name="Kajale S."/>
            <person name="Sharma A."/>
        </authorList>
    </citation>
    <scope>NUCLEOTIDE SEQUENCE [LARGE SCALE GENOMIC DNA]</scope>
    <source>
        <strain evidence="2">LS1_29</strain>
    </source>
</reference>
<name>A0ABU2H894_9ACTN</name>
<accession>A0ABU2H894</accession>
<organism evidence="1 2">
    <name type="scientific">Lipingzhangella rawalii</name>
    <dbReference type="NCBI Taxonomy" id="2055835"/>
    <lineage>
        <taxon>Bacteria</taxon>
        <taxon>Bacillati</taxon>
        <taxon>Actinomycetota</taxon>
        <taxon>Actinomycetes</taxon>
        <taxon>Streptosporangiales</taxon>
        <taxon>Nocardiopsidaceae</taxon>
        <taxon>Lipingzhangella</taxon>
    </lineage>
</organism>
<evidence type="ECO:0000313" key="1">
    <source>
        <dbReference type="EMBL" id="MDS1271528.1"/>
    </source>
</evidence>
<evidence type="ECO:0008006" key="3">
    <source>
        <dbReference type="Google" id="ProtNLM"/>
    </source>
</evidence>
<protein>
    <recommendedName>
        <fullName evidence="3">Quinol monooxygenase YgiN</fullName>
    </recommendedName>
</protein>
<gene>
    <name evidence="1" type="ORF">RIF23_14610</name>
</gene>
<proteinExistence type="predicted"/>